<proteinExistence type="predicted"/>
<sequence>MAPDEPRVMVGTHVDPSLAKAFSRLAQRNERSVAAEIRLALRAHLLEQGIPFRQDDSEEREVA</sequence>
<reference evidence="2" key="1">
    <citation type="submission" date="2020-02" db="EMBL/GenBank/DDBJ databases">
        <authorList>
            <person name="Meier V. D."/>
        </authorList>
    </citation>
    <scope>NUCLEOTIDE SEQUENCE</scope>
    <source>
        <strain evidence="2">AVDCRST_MAG45</strain>
    </source>
</reference>
<name>A0A6J4SVH0_9ACTN</name>
<dbReference type="Pfam" id="PF01402">
    <property type="entry name" value="RHH_1"/>
    <property type="match status" value="1"/>
</dbReference>
<evidence type="ECO:0000313" key="2">
    <source>
        <dbReference type="EMBL" id="CAA9506421.1"/>
    </source>
</evidence>
<dbReference type="InterPro" id="IPR010985">
    <property type="entry name" value="Ribbon_hlx_hlx"/>
</dbReference>
<dbReference type="EMBL" id="CADCVU010000137">
    <property type="protein sequence ID" value="CAA9506421.1"/>
    <property type="molecule type" value="Genomic_DNA"/>
</dbReference>
<organism evidence="2">
    <name type="scientific">uncultured Solirubrobacterales bacterium</name>
    <dbReference type="NCBI Taxonomy" id="768556"/>
    <lineage>
        <taxon>Bacteria</taxon>
        <taxon>Bacillati</taxon>
        <taxon>Actinomycetota</taxon>
        <taxon>Thermoleophilia</taxon>
        <taxon>Solirubrobacterales</taxon>
        <taxon>environmental samples</taxon>
    </lineage>
</organism>
<dbReference type="SUPFAM" id="SSF47598">
    <property type="entry name" value="Ribbon-helix-helix"/>
    <property type="match status" value="1"/>
</dbReference>
<dbReference type="InterPro" id="IPR002145">
    <property type="entry name" value="CopG"/>
</dbReference>
<dbReference type="GO" id="GO:0006355">
    <property type="term" value="P:regulation of DNA-templated transcription"/>
    <property type="evidence" value="ECO:0007669"/>
    <property type="project" value="InterPro"/>
</dbReference>
<feature type="domain" description="Ribbon-helix-helix protein CopG" evidence="1">
    <location>
        <begin position="13"/>
        <end position="47"/>
    </location>
</feature>
<protein>
    <recommendedName>
        <fullName evidence="1">Ribbon-helix-helix protein CopG domain-containing protein</fullName>
    </recommendedName>
</protein>
<gene>
    <name evidence="2" type="ORF">AVDCRST_MAG45-1631</name>
</gene>
<accession>A0A6J4SVH0</accession>
<evidence type="ECO:0000259" key="1">
    <source>
        <dbReference type="Pfam" id="PF01402"/>
    </source>
</evidence>
<dbReference type="AlphaFoldDB" id="A0A6J4SVH0"/>